<evidence type="ECO:0000313" key="1">
    <source>
        <dbReference type="EMBL" id="AGH97198.1"/>
    </source>
</evidence>
<dbReference type="STRING" id="349215.A11S_363"/>
<gene>
    <name evidence="1" type="ORF">A11S_363</name>
</gene>
<sequence length="37" mass="3772">MIPGVFGDGVCYNQTTSKTPNFCAFSGACGGEKALLS</sequence>
<accession>M4VD89</accession>
<dbReference type="Proteomes" id="UP000011932">
    <property type="component" value="Chromosome"/>
</dbReference>
<dbReference type="EMBL" id="CP003538">
    <property type="protein sequence ID" value="AGH97198.1"/>
    <property type="molecule type" value="Genomic_DNA"/>
</dbReference>
<protein>
    <submittedName>
        <fullName evidence="1">Uncharacterized protein</fullName>
    </submittedName>
</protein>
<dbReference type="AlphaFoldDB" id="M4VD89"/>
<name>M4VD89_9BACT</name>
<reference evidence="1 2" key="1">
    <citation type="journal article" date="2013" name="ISME J.">
        <title>By their genes ye shall know them: genomic signatures of predatory bacteria.</title>
        <authorList>
            <person name="Pasternak Z."/>
            <person name="Pietrokovski S."/>
            <person name="Rotem O."/>
            <person name="Gophna U."/>
            <person name="Lurie-Weinberger M.N."/>
            <person name="Jurkevitch E."/>
        </authorList>
    </citation>
    <scope>NUCLEOTIDE SEQUENCE [LARGE SCALE GENOMIC DNA]</scope>
    <source>
        <strain evidence="1">EPB</strain>
    </source>
</reference>
<dbReference type="KEGG" id="man:A11S_363"/>
<proteinExistence type="predicted"/>
<dbReference type="HOGENOM" id="CLU_3345904_0_0_5"/>
<organism evidence="1 2">
    <name type="scientific">Micavibrio aeruginosavorus EPB</name>
    <dbReference type="NCBI Taxonomy" id="349215"/>
    <lineage>
        <taxon>Bacteria</taxon>
        <taxon>Pseudomonadati</taxon>
        <taxon>Bdellovibrionota</taxon>
        <taxon>Bdellovibrionia</taxon>
        <taxon>Bdellovibrionales</taxon>
        <taxon>Pseudobdellovibrionaceae</taxon>
        <taxon>Micavibrio</taxon>
    </lineage>
</organism>
<evidence type="ECO:0000313" key="2">
    <source>
        <dbReference type="Proteomes" id="UP000011932"/>
    </source>
</evidence>